<accession>A0A9E7N452</accession>
<organism evidence="1 2">
    <name type="scientific">Brevundimonas phage vB_BpoS-Gurke</name>
    <dbReference type="NCBI Taxonomy" id="2948599"/>
    <lineage>
        <taxon>Viruses</taxon>
        <taxon>Duplodnaviria</taxon>
        <taxon>Heunggongvirae</taxon>
        <taxon>Uroviricota</taxon>
        <taxon>Caudoviricetes</taxon>
        <taxon>Jeanschmidtviridae</taxon>
        <taxon>Kikimoravirus</taxon>
        <taxon>Kikimoravirus gurke</taxon>
    </lineage>
</organism>
<gene>
    <name evidence="1" type="ORF">GURKE_01410</name>
</gene>
<dbReference type="EMBL" id="ON529850">
    <property type="protein sequence ID" value="UTC28172.1"/>
    <property type="molecule type" value="Genomic_DNA"/>
</dbReference>
<proteinExistence type="predicted"/>
<sequence length="91" mass="9643">MNNLKLAEKIAGCGGLRGVTDEKIVSDLLVDNRDAIVKALLRPPAVAGPVLVETIEQIIYHHFYTGPIGGSANRLANALIDAFPALQGHEA</sequence>
<evidence type="ECO:0000313" key="1">
    <source>
        <dbReference type="EMBL" id="UTC28172.1"/>
    </source>
</evidence>
<keyword evidence="2" id="KW-1185">Reference proteome</keyword>
<dbReference type="Proteomes" id="UP001055634">
    <property type="component" value="Segment"/>
</dbReference>
<reference evidence="1" key="1">
    <citation type="submission" date="2022-04" db="EMBL/GenBank/DDBJ databases">
        <authorList>
            <person name="Friedrich I."/>
            <person name="Schneider D."/>
            <person name="Poehlein A."/>
            <person name="Hertel R."/>
            <person name="Daniel R."/>
        </authorList>
    </citation>
    <scope>NUCLEOTIDE SEQUENCE</scope>
</reference>
<evidence type="ECO:0000313" key="2">
    <source>
        <dbReference type="Proteomes" id="UP001055634"/>
    </source>
</evidence>
<name>A0A9E7N452_9CAUD</name>
<protein>
    <submittedName>
        <fullName evidence="1">Uncharacterized protein</fullName>
    </submittedName>
</protein>